<dbReference type="Proteomes" id="UP000008744">
    <property type="component" value="Unassembled WGS sequence"/>
</dbReference>
<evidence type="ECO:0000313" key="1">
    <source>
        <dbReference type="EMBL" id="EDW36725.1"/>
    </source>
</evidence>
<gene>
    <name evidence="1" type="primary">Dper\GL15657</name>
    <name evidence="1" type="ORF">Dper_GL15657</name>
</gene>
<sequence length="106" mass="11737">MKTNVDYRHSETTRTRTPLRTRGLNTISTYKPDRKGRQVEVETDPELLEIPREVTSCEEDNPASDAASGMSLTLLQINLHHCKGACAALLLHLAQGGVDIVLIQEP</sequence>
<name>B4HA50_DROPE</name>
<keyword evidence="2" id="KW-1185">Reference proteome</keyword>
<organism evidence="2">
    <name type="scientific">Drosophila persimilis</name>
    <name type="common">Fruit fly</name>
    <dbReference type="NCBI Taxonomy" id="7234"/>
    <lineage>
        <taxon>Eukaryota</taxon>
        <taxon>Metazoa</taxon>
        <taxon>Ecdysozoa</taxon>
        <taxon>Arthropoda</taxon>
        <taxon>Hexapoda</taxon>
        <taxon>Insecta</taxon>
        <taxon>Pterygota</taxon>
        <taxon>Neoptera</taxon>
        <taxon>Endopterygota</taxon>
        <taxon>Diptera</taxon>
        <taxon>Brachycera</taxon>
        <taxon>Muscomorpha</taxon>
        <taxon>Ephydroidea</taxon>
        <taxon>Drosophilidae</taxon>
        <taxon>Drosophila</taxon>
        <taxon>Sophophora</taxon>
    </lineage>
</organism>
<dbReference type="AlphaFoldDB" id="B4HA50"/>
<dbReference type="SUPFAM" id="SSF56219">
    <property type="entry name" value="DNase I-like"/>
    <property type="match status" value="1"/>
</dbReference>
<dbReference type="InterPro" id="IPR036691">
    <property type="entry name" value="Endo/exonu/phosph_ase_sf"/>
</dbReference>
<accession>B4HA50</accession>
<proteinExistence type="predicted"/>
<dbReference type="EMBL" id="CH479236">
    <property type="protein sequence ID" value="EDW36725.1"/>
    <property type="molecule type" value="Genomic_DNA"/>
</dbReference>
<protein>
    <submittedName>
        <fullName evidence="1">GL15657</fullName>
    </submittedName>
</protein>
<dbReference type="HOGENOM" id="CLU_2225937_0_0_1"/>
<reference evidence="1 2" key="1">
    <citation type="journal article" date="2007" name="Nature">
        <title>Evolution of genes and genomes on the Drosophila phylogeny.</title>
        <authorList>
            <consortium name="Drosophila 12 Genomes Consortium"/>
            <person name="Clark A.G."/>
            <person name="Eisen M.B."/>
            <person name="Smith D.R."/>
            <person name="Bergman C.M."/>
            <person name="Oliver B."/>
            <person name="Markow T.A."/>
            <person name="Kaufman T.C."/>
            <person name="Kellis M."/>
            <person name="Gelbart W."/>
            <person name="Iyer V.N."/>
            <person name="Pollard D.A."/>
            <person name="Sackton T.B."/>
            <person name="Larracuente A.M."/>
            <person name="Singh N.D."/>
            <person name="Abad J.P."/>
            <person name="Abt D.N."/>
            <person name="Adryan B."/>
            <person name="Aguade M."/>
            <person name="Akashi H."/>
            <person name="Anderson W.W."/>
            <person name="Aquadro C.F."/>
            <person name="Ardell D.H."/>
            <person name="Arguello R."/>
            <person name="Artieri C.G."/>
            <person name="Barbash D.A."/>
            <person name="Barker D."/>
            <person name="Barsanti P."/>
            <person name="Batterham P."/>
            <person name="Batzoglou S."/>
            <person name="Begun D."/>
            <person name="Bhutkar A."/>
            <person name="Blanco E."/>
            <person name="Bosak S.A."/>
            <person name="Bradley R.K."/>
            <person name="Brand A.D."/>
            <person name="Brent M.R."/>
            <person name="Brooks A.N."/>
            <person name="Brown R.H."/>
            <person name="Butlin R.K."/>
            <person name="Caggese C."/>
            <person name="Calvi B.R."/>
            <person name="Bernardo de Carvalho A."/>
            <person name="Caspi A."/>
            <person name="Castrezana S."/>
            <person name="Celniker S.E."/>
            <person name="Chang J.L."/>
            <person name="Chapple C."/>
            <person name="Chatterji S."/>
            <person name="Chinwalla A."/>
            <person name="Civetta A."/>
            <person name="Clifton S.W."/>
            <person name="Comeron J.M."/>
            <person name="Costello J.C."/>
            <person name="Coyne J.A."/>
            <person name="Daub J."/>
            <person name="David R.G."/>
            <person name="Delcher A.L."/>
            <person name="Delehaunty K."/>
            <person name="Do C.B."/>
            <person name="Ebling H."/>
            <person name="Edwards K."/>
            <person name="Eickbush T."/>
            <person name="Evans J.D."/>
            <person name="Filipski A."/>
            <person name="Findeiss S."/>
            <person name="Freyhult E."/>
            <person name="Fulton L."/>
            <person name="Fulton R."/>
            <person name="Garcia A.C."/>
            <person name="Gardiner A."/>
            <person name="Garfield D.A."/>
            <person name="Garvin B.E."/>
            <person name="Gibson G."/>
            <person name="Gilbert D."/>
            <person name="Gnerre S."/>
            <person name="Godfrey J."/>
            <person name="Good R."/>
            <person name="Gotea V."/>
            <person name="Gravely B."/>
            <person name="Greenberg A.J."/>
            <person name="Griffiths-Jones S."/>
            <person name="Gross S."/>
            <person name="Guigo R."/>
            <person name="Gustafson E.A."/>
            <person name="Haerty W."/>
            <person name="Hahn M.W."/>
            <person name="Halligan D.L."/>
            <person name="Halpern A.L."/>
            <person name="Halter G.M."/>
            <person name="Han M.V."/>
            <person name="Heger A."/>
            <person name="Hillier L."/>
            <person name="Hinrichs A.S."/>
            <person name="Holmes I."/>
            <person name="Hoskins R.A."/>
            <person name="Hubisz M.J."/>
            <person name="Hultmark D."/>
            <person name="Huntley M.A."/>
            <person name="Jaffe D.B."/>
            <person name="Jagadeeshan S."/>
            <person name="Jeck W.R."/>
            <person name="Johnson J."/>
            <person name="Jones C.D."/>
            <person name="Jordan W.C."/>
            <person name="Karpen G.H."/>
            <person name="Kataoka E."/>
            <person name="Keightley P.D."/>
            <person name="Kheradpour P."/>
            <person name="Kirkness E.F."/>
            <person name="Koerich L.B."/>
            <person name="Kristiansen K."/>
            <person name="Kudrna D."/>
            <person name="Kulathinal R.J."/>
            <person name="Kumar S."/>
            <person name="Kwok R."/>
            <person name="Lander E."/>
            <person name="Langley C.H."/>
            <person name="Lapoint R."/>
            <person name="Lazzaro B.P."/>
            <person name="Lee S.J."/>
            <person name="Levesque L."/>
            <person name="Li R."/>
            <person name="Lin C.F."/>
            <person name="Lin M.F."/>
            <person name="Lindblad-Toh K."/>
            <person name="Llopart A."/>
            <person name="Long M."/>
            <person name="Low L."/>
            <person name="Lozovsky E."/>
            <person name="Lu J."/>
            <person name="Luo M."/>
            <person name="Machado C.A."/>
            <person name="Makalowski W."/>
            <person name="Marzo M."/>
            <person name="Matsuda M."/>
            <person name="Matzkin L."/>
            <person name="McAllister B."/>
            <person name="McBride C.S."/>
            <person name="McKernan B."/>
            <person name="McKernan K."/>
            <person name="Mendez-Lago M."/>
            <person name="Minx P."/>
            <person name="Mollenhauer M.U."/>
            <person name="Montooth K."/>
            <person name="Mount S.M."/>
            <person name="Mu X."/>
            <person name="Myers E."/>
            <person name="Negre B."/>
            <person name="Newfeld S."/>
            <person name="Nielsen R."/>
            <person name="Noor M.A."/>
            <person name="O'Grady P."/>
            <person name="Pachter L."/>
            <person name="Papaceit M."/>
            <person name="Parisi M.J."/>
            <person name="Parisi M."/>
            <person name="Parts L."/>
            <person name="Pedersen J.S."/>
            <person name="Pesole G."/>
            <person name="Phillippy A.M."/>
            <person name="Ponting C.P."/>
            <person name="Pop M."/>
            <person name="Porcelli D."/>
            <person name="Powell J.R."/>
            <person name="Prohaska S."/>
            <person name="Pruitt K."/>
            <person name="Puig M."/>
            <person name="Quesneville H."/>
            <person name="Ram K.R."/>
            <person name="Rand D."/>
            <person name="Rasmussen M.D."/>
            <person name="Reed L.K."/>
            <person name="Reenan R."/>
            <person name="Reily A."/>
            <person name="Remington K.A."/>
            <person name="Rieger T.T."/>
            <person name="Ritchie M.G."/>
            <person name="Robin C."/>
            <person name="Rogers Y.H."/>
            <person name="Rohde C."/>
            <person name="Rozas J."/>
            <person name="Rubenfield M.J."/>
            <person name="Ruiz A."/>
            <person name="Russo S."/>
            <person name="Salzberg S.L."/>
            <person name="Sanchez-Gracia A."/>
            <person name="Saranga D.J."/>
            <person name="Sato H."/>
            <person name="Schaeffer S.W."/>
            <person name="Schatz M.C."/>
            <person name="Schlenke T."/>
            <person name="Schwartz R."/>
            <person name="Segarra C."/>
            <person name="Singh R.S."/>
            <person name="Sirot L."/>
            <person name="Sirota M."/>
            <person name="Sisneros N.B."/>
            <person name="Smith C.D."/>
            <person name="Smith T.F."/>
            <person name="Spieth J."/>
            <person name="Stage D.E."/>
            <person name="Stark A."/>
            <person name="Stephan W."/>
            <person name="Strausberg R.L."/>
            <person name="Strempel S."/>
            <person name="Sturgill D."/>
            <person name="Sutton G."/>
            <person name="Sutton G.G."/>
            <person name="Tao W."/>
            <person name="Teichmann S."/>
            <person name="Tobari Y.N."/>
            <person name="Tomimura Y."/>
            <person name="Tsolas J.M."/>
            <person name="Valente V.L."/>
            <person name="Venter E."/>
            <person name="Venter J.C."/>
            <person name="Vicario S."/>
            <person name="Vieira F.G."/>
            <person name="Vilella A.J."/>
            <person name="Villasante A."/>
            <person name="Walenz B."/>
            <person name="Wang J."/>
            <person name="Wasserman M."/>
            <person name="Watts T."/>
            <person name="Wilson D."/>
            <person name="Wilson R.K."/>
            <person name="Wing R.A."/>
            <person name="Wolfner M.F."/>
            <person name="Wong A."/>
            <person name="Wong G.K."/>
            <person name="Wu C.I."/>
            <person name="Wu G."/>
            <person name="Yamamoto D."/>
            <person name="Yang H.P."/>
            <person name="Yang S.P."/>
            <person name="Yorke J.A."/>
            <person name="Yoshida K."/>
            <person name="Zdobnov E."/>
            <person name="Zhang P."/>
            <person name="Zhang Y."/>
            <person name="Zimin A.V."/>
            <person name="Baldwin J."/>
            <person name="Abdouelleil A."/>
            <person name="Abdulkadir J."/>
            <person name="Abebe A."/>
            <person name="Abera B."/>
            <person name="Abreu J."/>
            <person name="Acer S.C."/>
            <person name="Aftuck L."/>
            <person name="Alexander A."/>
            <person name="An P."/>
            <person name="Anderson E."/>
            <person name="Anderson S."/>
            <person name="Arachi H."/>
            <person name="Azer M."/>
            <person name="Bachantsang P."/>
            <person name="Barry A."/>
            <person name="Bayul T."/>
            <person name="Berlin A."/>
            <person name="Bessette D."/>
            <person name="Bloom T."/>
            <person name="Blye J."/>
            <person name="Boguslavskiy L."/>
            <person name="Bonnet C."/>
            <person name="Boukhgalter B."/>
            <person name="Bourzgui I."/>
            <person name="Brown A."/>
            <person name="Cahill P."/>
            <person name="Channer S."/>
            <person name="Cheshatsang Y."/>
            <person name="Chuda L."/>
            <person name="Citroen M."/>
            <person name="Collymore A."/>
            <person name="Cooke P."/>
            <person name="Costello M."/>
            <person name="D'Aco K."/>
            <person name="Daza R."/>
            <person name="De Haan G."/>
            <person name="DeGray S."/>
            <person name="DeMaso C."/>
            <person name="Dhargay N."/>
            <person name="Dooley K."/>
            <person name="Dooley E."/>
            <person name="Doricent M."/>
            <person name="Dorje P."/>
            <person name="Dorjee K."/>
            <person name="Dupes A."/>
            <person name="Elong R."/>
            <person name="Falk J."/>
            <person name="Farina A."/>
            <person name="Faro S."/>
            <person name="Ferguson D."/>
            <person name="Fisher S."/>
            <person name="Foley C.D."/>
            <person name="Franke A."/>
            <person name="Friedrich D."/>
            <person name="Gadbois L."/>
            <person name="Gearin G."/>
            <person name="Gearin C.R."/>
            <person name="Giannoukos G."/>
            <person name="Goode T."/>
            <person name="Graham J."/>
            <person name="Grandbois E."/>
            <person name="Grewal S."/>
            <person name="Gyaltsen K."/>
            <person name="Hafez N."/>
            <person name="Hagos B."/>
            <person name="Hall J."/>
            <person name="Henson C."/>
            <person name="Hollinger A."/>
            <person name="Honan T."/>
            <person name="Huard M.D."/>
            <person name="Hughes L."/>
            <person name="Hurhula B."/>
            <person name="Husby M.E."/>
            <person name="Kamat A."/>
            <person name="Kanga B."/>
            <person name="Kashin S."/>
            <person name="Khazanovich D."/>
            <person name="Kisner P."/>
            <person name="Lance K."/>
            <person name="Lara M."/>
            <person name="Lee W."/>
            <person name="Lennon N."/>
            <person name="Letendre F."/>
            <person name="LeVine R."/>
            <person name="Lipovsky A."/>
            <person name="Liu X."/>
            <person name="Liu J."/>
            <person name="Liu S."/>
            <person name="Lokyitsang T."/>
            <person name="Lokyitsang Y."/>
            <person name="Lubonja R."/>
            <person name="Lui A."/>
            <person name="MacDonald P."/>
            <person name="Magnisalis V."/>
            <person name="Maru K."/>
            <person name="Matthews C."/>
            <person name="McCusker W."/>
            <person name="McDonough S."/>
            <person name="Mehta T."/>
            <person name="Meldrim J."/>
            <person name="Meneus L."/>
            <person name="Mihai O."/>
            <person name="Mihalev A."/>
            <person name="Mihova T."/>
            <person name="Mittelman R."/>
            <person name="Mlenga V."/>
            <person name="Montmayeur A."/>
            <person name="Mulrain L."/>
            <person name="Navidi A."/>
            <person name="Naylor J."/>
            <person name="Negash T."/>
            <person name="Nguyen T."/>
            <person name="Nguyen N."/>
            <person name="Nicol R."/>
            <person name="Norbu C."/>
            <person name="Norbu N."/>
            <person name="Novod N."/>
            <person name="O'Neill B."/>
            <person name="Osman S."/>
            <person name="Markiewicz E."/>
            <person name="Oyono O.L."/>
            <person name="Patti C."/>
            <person name="Phunkhang P."/>
            <person name="Pierre F."/>
            <person name="Priest M."/>
            <person name="Raghuraman S."/>
            <person name="Rege F."/>
            <person name="Reyes R."/>
            <person name="Rise C."/>
            <person name="Rogov P."/>
            <person name="Ross K."/>
            <person name="Ryan E."/>
            <person name="Settipalli S."/>
            <person name="Shea T."/>
            <person name="Sherpa N."/>
            <person name="Shi L."/>
            <person name="Shih D."/>
            <person name="Sparrow T."/>
            <person name="Spaulding J."/>
            <person name="Stalker J."/>
            <person name="Stange-Thomann N."/>
            <person name="Stavropoulos S."/>
            <person name="Stone C."/>
            <person name="Strader C."/>
            <person name="Tesfaye S."/>
            <person name="Thomson T."/>
            <person name="Thoulutsang Y."/>
            <person name="Thoulutsang D."/>
            <person name="Topham K."/>
            <person name="Topping I."/>
            <person name="Tsamla T."/>
            <person name="Vassiliev H."/>
            <person name="Vo A."/>
            <person name="Wangchuk T."/>
            <person name="Wangdi T."/>
            <person name="Weiand M."/>
            <person name="Wilkinson J."/>
            <person name="Wilson A."/>
            <person name="Yadav S."/>
            <person name="Young G."/>
            <person name="Yu Q."/>
            <person name="Zembek L."/>
            <person name="Zhong D."/>
            <person name="Zimmer A."/>
            <person name="Zwirko Z."/>
            <person name="Jaffe D.B."/>
            <person name="Alvarez P."/>
            <person name="Brockman W."/>
            <person name="Butler J."/>
            <person name="Chin C."/>
            <person name="Gnerre S."/>
            <person name="Grabherr M."/>
            <person name="Kleber M."/>
            <person name="Mauceli E."/>
            <person name="MacCallum I."/>
        </authorList>
    </citation>
    <scope>NUCLEOTIDE SEQUENCE [LARGE SCALE GENOMIC DNA]</scope>
    <source>
        <strain evidence="2">MSH-3 / Tucson 14011-0111.49</strain>
    </source>
</reference>
<evidence type="ECO:0000313" key="2">
    <source>
        <dbReference type="Proteomes" id="UP000008744"/>
    </source>
</evidence>